<dbReference type="GeneID" id="25902265"/>
<protein>
    <submittedName>
        <fullName evidence="1">Uncharacterized protein</fullName>
    </submittedName>
</protein>
<accession>A0A0L0GAS5</accession>
<feature type="non-terminal residue" evidence="1">
    <location>
        <position position="118"/>
    </location>
</feature>
<sequence length="118" mass="13395">MHRIRSDIITYYLPETTAVHPQRLGTELPLHHYISPRGRRGLEGDRATYCVQWHRHSSAAYDNPSTSRKHAIHTNRGNPGDAYEWDVNGLALYYLPRMLNTLSELSLSGPLAVLGQCL</sequence>
<proteinExistence type="predicted"/>
<organism evidence="1 2">
    <name type="scientific">Sphaeroforma arctica JP610</name>
    <dbReference type="NCBI Taxonomy" id="667725"/>
    <lineage>
        <taxon>Eukaryota</taxon>
        <taxon>Ichthyosporea</taxon>
        <taxon>Ichthyophonida</taxon>
        <taxon>Sphaeroforma</taxon>
    </lineage>
</organism>
<evidence type="ECO:0000313" key="1">
    <source>
        <dbReference type="EMBL" id="KNC86102.1"/>
    </source>
</evidence>
<gene>
    <name evidence="1" type="ORF">SARC_01761</name>
</gene>
<dbReference type="RefSeq" id="XP_014160004.1">
    <property type="nucleotide sequence ID" value="XM_014304529.1"/>
</dbReference>
<reference evidence="1 2" key="1">
    <citation type="submission" date="2011-02" db="EMBL/GenBank/DDBJ databases">
        <title>The Genome Sequence of Sphaeroforma arctica JP610.</title>
        <authorList>
            <consortium name="The Broad Institute Genome Sequencing Platform"/>
            <person name="Russ C."/>
            <person name="Cuomo C."/>
            <person name="Young S.K."/>
            <person name="Zeng Q."/>
            <person name="Gargeya S."/>
            <person name="Alvarado L."/>
            <person name="Berlin A."/>
            <person name="Chapman S.B."/>
            <person name="Chen Z."/>
            <person name="Freedman E."/>
            <person name="Gellesch M."/>
            <person name="Goldberg J."/>
            <person name="Griggs A."/>
            <person name="Gujja S."/>
            <person name="Heilman E."/>
            <person name="Heiman D."/>
            <person name="Howarth C."/>
            <person name="Mehta T."/>
            <person name="Neiman D."/>
            <person name="Pearson M."/>
            <person name="Roberts A."/>
            <person name="Saif S."/>
            <person name="Shea T."/>
            <person name="Shenoy N."/>
            <person name="Sisk P."/>
            <person name="Stolte C."/>
            <person name="Sykes S."/>
            <person name="White J."/>
            <person name="Yandava C."/>
            <person name="Burger G."/>
            <person name="Gray M.W."/>
            <person name="Holland P.W.H."/>
            <person name="King N."/>
            <person name="Lang F.B.F."/>
            <person name="Roger A.J."/>
            <person name="Ruiz-Trillo I."/>
            <person name="Haas B."/>
            <person name="Nusbaum C."/>
            <person name="Birren B."/>
        </authorList>
    </citation>
    <scope>NUCLEOTIDE SEQUENCE [LARGE SCALE GENOMIC DNA]</scope>
    <source>
        <strain evidence="1 2">JP610</strain>
    </source>
</reference>
<dbReference type="Proteomes" id="UP000054560">
    <property type="component" value="Unassembled WGS sequence"/>
</dbReference>
<dbReference type="EMBL" id="KQ241668">
    <property type="protein sequence ID" value="KNC86102.1"/>
    <property type="molecule type" value="Genomic_DNA"/>
</dbReference>
<keyword evidence="2" id="KW-1185">Reference proteome</keyword>
<evidence type="ECO:0000313" key="2">
    <source>
        <dbReference type="Proteomes" id="UP000054560"/>
    </source>
</evidence>
<name>A0A0L0GAS5_9EUKA</name>
<dbReference type="AlphaFoldDB" id="A0A0L0GAS5"/>